<organism evidence="1 2">
    <name type="scientific">Tothia fuscella</name>
    <dbReference type="NCBI Taxonomy" id="1048955"/>
    <lineage>
        <taxon>Eukaryota</taxon>
        <taxon>Fungi</taxon>
        <taxon>Dikarya</taxon>
        <taxon>Ascomycota</taxon>
        <taxon>Pezizomycotina</taxon>
        <taxon>Dothideomycetes</taxon>
        <taxon>Pleosporomycetidae</taxon>
        <taxon>Venturiales</taxon>
        <taxon>Cylindrosympodiaceae</taxon>
        <taxon>Tothia</taxon>
    </lineage>
</organism>
<accession>A0A9P4NHE8</accession>
<proteinExistence type="predicted"/>
<gene>
    <name evidence="1" type="ORF">EJ08DRAFT_664968</name>
</gene>
<dbReference type="AlphaFoldDB" id="A0A9P4NHE8"/>
<dbReference type="EMBL" id="MU007094">
    <property type="protein sequence ID" value="KAF2422063.1"/>
    <property type="molecule type" value="Genomic_DNA"/>
</dbReference>
<evidence type="ECO:0000313" key="2">
    <source>
        <dbReference type="Proteomes" id="UP000800235"/>
    </source>
</evidence>
<protein>
    <submittedName>
        <fullName evidence="1">Uncharacterized protein</fullName>
    </submittedName>
</protein>
<name>A0A9P4NHE8_9PEZI</name>
<sequence length="392" mass="45146">MISKATDLKASSEFRQYLPDLSIPRFTTAKEQDAYQYAEAFQKTKAPSCIYNLSEVWKELYREPFKGVTTDGNIIPSLFEKQDEGVDIKSIVGAVEKVLDKLSPEEKQKVQYPIDAREWRAWSNPEFLLRPFGLRLEDISEDKALSILDVLKAAFSPQGYDKAIAAMRINHFQGDICNVLKVMNKYSYNFLLFGTPSTTEPWGFSLRMGRHSNPPHRRHSRFELMQSLPTDEQKKAVVLKDMYDPAMNSTGDLVKDRWNPDDQRHLCGAFRDNRIVPYEGVCVSSFTEKQKQLVLDIAGQFVLYLPYSARQIRLEQMRSHFDSTYFCWIGGYGDNDSYYFRIQSPVIITQFDHHSGVFLTNKEPAKFHTHTIVRTPNGGDYGFALRKSHVDS</sequence>
<dbReference type="OrthoDB" id="4539697at2759"/>
<comment type="caution">
    <text evidence="1">The sequence shown here is derived from an EMBL/GenBank/DDBJ whole genome shotgun (WGS) entry which is preliminary data.</text>
</comment>
<evidence type="ECO:0000313" key="1">
    <source>
        <dbReference type="EMBL" id="KAF2422063.1"/>
    </source>
</evidence>
<dbReference type="InterPro" id="IPR021889">
    <property type="entry name" value="DUF3500"/>
</dbReference>
<dbReference type="Pfam" id="PF12006">
    <property type="entry name" value="DUF3500"/>
    <property type="match status" value="2"/>
</dbReference>
<dbReference type="PANTHER" id="PTHR37489">
    <property type="entry name" value="DUF3500 DOMAIN-CONTAINING PROTEIN"/>
    <property type="match status" value="1"/>
</dbReference>
<keyword evidence="2" id="KW-1185">Reference proteome</keyword>
<dbReference type="Proteomes" id="UP000800235">
    <property type="component" value="Unassembled WGS sequence"/>
</dbReference>
<dbReference type="PANTHER" id="PTHR37489:SF1">
    <property type="entry name" value="DUF3500 DOMAIN-CONTAINING PROTEIN"/>
    <property type="match status" value="1"/>
</dbReference>
<reference evidence="1" key="1">
    <citation type="journal article" date="2020" name="Stud. Mycol.">
        <title>101 Dothideomycetes genomes: a test case for predicting lifestyles and emergence of pathogens.</title>
        <authorList>
            <person name="Haridas S."/>
            <person name="Albert R."/>
            <person name="Binder M."/>
            <person name="Bloem J."/>
            <person name="Labutti K."/>
            <person name="Salamov A."/>
            <person name="Andreopoulos B."/>
            <person name="Baker S."/>
            <person name="Barry K."/>
            <person name="Bills G."/>
            <person name="Bluhm B."/>
            <person name="Cannon C."/>
            <person name="Castanera R."/>
            <person name="Culley D."/>
            <person name="Daum C."/>
            <person name="Ezra D."/>
            <person name="Gonzalez J."/>
            <person name="Henrissat B."/>
            <person name="Kuo A."/>
            <person name="Liang C."/>
            <person name="Lipzen A."/>
            <person name="Lutzoni F."/>
            <person name="Magnuson J."/>
            <person name="Mondo S."/>
            <person name="Nolan M."/>
            <person name="Ohm R."/>
            <person name="Pangilinan J."/>
            <person name="Park H.-J."/>
            <person name="Ramirez L."/>
            <person name="Alfaro M."/>
            <person name="Sun H."/>
            <person name="Tritt A."/>
            <person name="Yoshinaga Y."/>
            <person name="Zwiers L.-H."/>
            <person name="Turgeon B."/>
            <person name="Goodwin S."/>
            <person name="Spatafora J."/>
            <person name="Crous P."/>
            <person name="Grigoriev I."/>
        </authorList>
    </citation>
    <scope>NUCLEOTIDE SEQUENCE</scope>
    <source>
        <strain evidence="1">CBS 130266</strain>
    </source>
</reference>